<gene>
    <name evidence="2" type="ORF">A2871_02510</name>
</gene>
<dbReference type="Proteomes" id="UP000176336">
    <property type="component" value="Unassembled WGS sequence"/>
</dbReference>
<feature type="transmembrane region" description="Helical" evidence="1">
    <location>
        <begin position="9"/>
        <end position="34"/>
    </location>
</feature>
<accession>A0A1F5IR94</accession>
<evidence type="ECO:0000256" key="1">
    <source>
        <dbReference type="SAM" id="Phobius"/>
    </source>
</evidence>
<keyword evidence="1" id="KW-0812">Transmembrane</keyword>
<dbReference type="EMBL" id="MFCR01000008">
    <property type="protein sequence ID" value="OGE18840.1"/>
    <property type="molecule type" value="Genomic_DNA"/>
</dbReference>
<evidence type="ECO:0000313" key="3">
    <source>
        <dbReference type="Proteomes" id="UP000176336"/>
    </source>
</evidence>
<keyword evidence="1" id="KW-1133">Transmembrane helix</keyword>
<dbReference type="AlphaFoldDB" id="A0A1F5IR94"/>
<comment type="caution">
    <text evidence="2">The sequence shown here is derived from an EMBL/GenBank/DDBJ whole genome shotgun (WGS) entry which is preliminary data.</text>
</comment>
<evidence type="ECO:0000313" key="2">
    <source>
        <dbReference type="EMBL" id="OGE18840.1"/>
    </source>
</evidence>
<proteinExistence type="predicted"/>
<reference evidence="2 3" key="1">
    <citation type="journal article" date="2016" name="Nat. Commun.">
        <title>Thousands of microbial genomes shed light on interconnected biogeochemical processes in an aquifer system.</title>
        <authorList>
            <person name="Anantharaman K."/>
            <person name="Brown C.T."/>
            <person name="Hug L.A."/>
            <person name="Sharon I."/>
            <person name="Castelle C.J."/>
            <person name="Probst A.J."/>
            <person name="Thomas B.C."/>
            <person name="Singh A."/>
            <person name="Wilkins M.J."/>
            <person name="Karaoz U."/>
            <person name="Brodie E.L."/>
            <person name="Williams K.H."/>
            <person name="Hubbard S.S."/>
            <person name="Banfield J.F."/>
        </authorList>
    </citation>
    <scope>NUCLEOTIDE SEQUENCE [LARGE SCALE GENOMIC DNA]</scope>
</reference>
<sequence>MSGKQIGLVYYYIVSAAALALIIIGIFNSVNFLINVTQYKDYPLRYQNQDCSSIYPVPMKVAPAPIEQSYPISATQSAQEAEKQKQLCLKQVEEQSKRQKLDDLKNSITFLSIGLVLFLIHFPIARRNSKDFK</sequence>
<protein>
    <recommendedName>
        <fullName evidence="4">DUF5671 domain-containing protein</fullName>
    </recommendedName>
</protein>
<evidence type="ECO:0008006" key="4">
    <source>
        <dbReference type="Google" id="ProtNLM"/>
    </source>
</evidence>
<keyword evidence="1" id="KW-0472">Membrane</keyword>
<organism evidence="2 3">
    <name type="scientific">Candidatus Daviesbacteria bacterium RIFCSPHIGHO2_01_FULL_41_23</name>
    <dbReference type="NCBI Taxonomy" id="1797764"/>
    <lineage>
        <taxon>Bacteria</taxon>
        <taxon>Candidatus Daviesiibacteriota</taxon>
    </lineage>
</organism>
<feature type="transmembrane region" description="Helical" evidence="1">
    <location>
        <begin position="107"/>
        <end position="125"/>
    </location>
</feature>
<name>A0A1F5IR94_9BACT</name>